<feature type="transmembrane region" description="Helical" evidence="6">
    <location>
        <begin position="315"/>
        <end position="337"/>
    </location>
</feature>
<feature type="transmembrane region" description="Helical" evidence="6">
    <location>
        <begin position="226"/>
        <end position="245"/>
    </location>
</feature>
<keyword evidence="2 6" id="KW-0812">Transmembrane</keyword>
<evidence type="ECO:0008006" key="9">
    <source>
        <dbReference type="Google" id="ProtNLM"/>
    </source>
</evidence>
<feature type="transmembrane region" description="Helical" evidence="6">
    <location>
        <begin position="257"/>
        <end position="280"/>
    </location>
</feature>
<dbReference type="InterPro" id="IPR004710">
    <property type="entry name" value="Bilac:Na_transpt"/>
</dbReference>
<dbReference type="Pfam" id="PF01758">
    <property type="entry name" value="SBF"/>
    <property type="match status" value="1"/>
</dbReference>
<organism evidence="7 8">
    <name type="scientific">Candidatus Thiodictyon syntrophicum</name>
    <dbReference type="NCBI Taxonomy" id="1166950"/>
    <lineage>
        <taxon>Bacteria</taxon>
        <taxon>Pseudomonadati</taxon>
        <taxon>Pseudomonadota</taxon>
        <taxon>Gammaproteobacteria</taxon>
        <taxon>Chromatiales</taxon>
        <taxon>Chromatiaceae</taxon>
        <taxon>Thiodictyon</taxon>
    </lineage>
</organism>
<feature type="transmembrane region" description="Helical" evidence="6">
    <location>
        <begin position="96"/>
        <end position="117"/>
    </location>
</feature>
<evidence type="ECO:0000256" key="2">
    <source>
        <dbReference type="ARBA" id="ARBA00022692"/>
    </source>
</evidence>
<feature type="transmembrane region" description="Helical" evidence="6">
    <location>
        <begin position="287"/>
        <end position="309"/>
    </location>
</feature>
<gene>
    <name evidence="7" type="ORF">THSYN_23150</name>
</gene>
<dbReference type="InterPro" id="IPR038770">
    <property type="entry name" value="Na+/solute_symporter_sf"/>
</dbReference>
<evidence type="ECO:0000256" key="5">
    <source>
        <dbReference type="SAM" id="MobiDB-lite"/>
    </source>
</evidence>
<feature type="region of interest" description="Disordered" evidence="5">
    <location>
        <begin position="1"/>
        <end position="24"/>
    </location>
</feature>
<evidence type="ECO:0000256" key="6">
    <source>
        <dbReference type="SAM" id="Phobius"/>
    </source>
</evidence>
<accession>A0A2K8UD87</accession>
<dbReference type="PANTHER" id="PTHR10361:SF24">
    <property type="entry name" value="P3 PROTEIN"/>
    <property type="match status" value="1"/>
</dbReference>
<dbReference type="EMBL" id="CP020370">
    <property type="protein sequence ID" value="AUB83554.1"/>
    <property type="molecule type" value="Genomic_DNA"/>
</dbReference>
<name>A0A2K8UD87_9GAMM</name>
<reference evidence="7 8" key="1">
    <citation type="submission" date="2017-03" db="EMBL/GenBank/DDBJ databases">
        <title>Complete genome sequence of Candidatus 'Thiodictyon syntrophicum' sp. nov. strain Cad16T, a photolithoautotroph purple sulfur bacterium isolated from an alpine meromictic lake.</title>
        <authorList>
            <person name="Luedin S.M."/>
            <person name="Pothier J.F."/>
            <person name="Danza F."/>
            <person name="Storelli N."/>
            <person name="Wittwer M."/>
            <person name="Tonolla M."/>
        </authorList>
    </citation>
    <scope>NUCLEOTIDE SEQUENCE [LARGE SCALE GENOMIC DNA]</scope>
    <source>
        <strain evidence="7 8">Cad16T</strain>
    </source>
</reference>
<keyword evidence="4 6" id="KW-0472">Membrane</keyword>
<dbReference type="PANTHER" id="PTHR10361">
    <property type="entry name" value="SODIUM-BILE ACID COTRANSPORTER"/>
    <property type="match status" value="1"/>
</dbReference>
<comment type="subcellular location">
    <subcellularLocation>
        <location evidence="1">Membrane</location>
        <topology evidence="1">Multi-pass membrane protein</topology>
    </subcellularLocation>
</comment>
<evidence type="ECO:0000256" key="3">
    <source>
        <dbReference type="ARBA" id="ARBA00022989"/>
    </source>
</evidence>
<protein>
    <recommendedName>
        <fullName evidence="9">Bile acid:sodium symporter</fullName>
    </recommendedName>
</protein>
<feature type="transmembrane region" description="Helical" evidence="6">
    <location>
        <begin position="194"/>
        <end position="214"/>
    </location>
</feature>
<proteinExistence type="predicted"/>
<dbReference type="Gene3D" id="1.20.1530.20">
    <property type="match status" value="1"/>
</dbReference>
<dbReference type="InterPro" id="IPR002657">
    <property type="entry name" value="BilAc:Na_symport/Acr3"/>
</dbReference>
<dbReference type="Proteomes" id="UP000232638">
    <property type="component" value="Chromosome"/>
</dbReference>
<feature type="compositionally biased region" description="Polar residues" evidence="5">
    <location>
        <begin position="7"/>
        <end position="21"/>
    </location>
</feature>
<sequence length="357" mass="37981">MRLADQRQGQCRGTLGDQSQHPALADAEARYRASDRAERRRDNARTGDAQGIAAISGTDPMMDIAVPACVWLLMLAVGLDLESADLRRVLRYPKTVALATLGQLLALPVCAAVLIWTLDPGPITVAGIVLLAASPGGALSNIYSYLSRANLALSVTLTAVSTLLALVAMPVLTAAGFALFLHGQASIPLPVGRMVAQLVLMLLLPLTLGMALRRWRPDAVRQADRWLRRLSLLAVGIILGAILYARRSELADGLPETAAAALGFILLAMGAGWSLGWLAGLDGRDRFTLLLEFAVRNVGLVALIGVSVLGRPELVLFAAVFLLLELPIALGLCWIYARRLSRESNVPLLPGENGPVA</sequence>
<feature type="transmembrane region" description="Helical" evidence="6">
    <location>
        <begin position="155"/>
        <end position="182"/>
    </location>
</feature>
<evidence type="ECO:0000313" key="8">
    <source>
        <dbReference type="Proteomes" id="UP000232638"/>
    </source>
</evidence>
<evidence type="ECO:0000256" key="4">
    <source>
        <dbReference type="ARBA" id="ARBA00023136"/>
    </source>
</evidence>
<dbReference type="AlphaFoldDB" id="A0A2K8UD87"/>
<dbReference type="GO" id="GO:0016020">
    <property type="term" value="C:membrane"/>
    <property type="evidence" value="ECO:0007669"/>
    <property type="project" value="UniProtKB-SubCell"/>
</dbReference>
<dbReference type="KEGG" id="tsy:THSYN_23150"/>
<evidence type="ECO:0000256" key="1">
    <source>
        <dbReference type="ARBA" id="ARBA00004141"/>
    </source>
</evidence>
<feature type="transmembrane region" description="Helical" evidence="6">
    <location>
        <begin position="123"/>
        <end position="143"/>
    </location>
</feature>
<keyword evidence="8" id="KW-1185">Reference proteome</keyword>
<evidence type="ECO:0000313" key="7">
    <source>
        <dbReference type="EMBL" id="AUB83554.1"/>
    </source>
</evidence>
<keyword evidence="3 6" id="KW-1133">Transmembrane helix</keyword>